<dbReference type="InterPro" id="IPR043502">
    <property type="entry name" value="DNA/RNA_pol_sf"/>
</dbReference>
<dbReference type="Proteomes" id="UP001219518">
    <property type="component" value="Unassembled WGS sequence"/>
</dbReference>
<reference evidence="11" key="2">
    <citation type="journal article" date="2023" name="BMC Genomics">
        <title>Pest status, molecular evolution, and epigenetic factors derived from the genome assembly of Frankliniella fusca, a thysanopteran phytovirus vector.</title>
        <authorList>
            <person name="Catto M.A."/>
            <person name="Labadie P.E."/>
            <person name="Jacobson A.L."/>
            <person name="Kennedy G.G."/>
            <person name="Srinivasan R."/>
            <person name="Hunt B.G."/>
        </authorList>
    </citation>
    <scope>NUCLEOTIDE SEQUENCE</scope>
    <source>
        <strain evidence="11">PL_HMW_Pooled</strain>
    </source>
</reference>
<evidence type="ECO:0000259" key="10">
    <source>
        <dbReference type="PROSITE" id="PS50878"/>
    </source>
</evidence>
<reference evidence="11" key="1">
    <citation type="submission" date="2021-07" db="EMBL/GenBank/DDBJ databases">
        <authorList>
            <person name="Catto M.A."/>
            <person name="Jacobson A."/>
            <person name="Kennedy G."/>
            <person name="Labadie P."/>
            <person name="Hunt B.G."/>
            <person name="Srinivasan R."/>
        </authorList>
    </citation>
    <scope>NUCLEOTIDE SEQUENCE</scope>
    <source>
        <strain evidence="11">PL_HMW_Pooled</strain>
        <tissue evidence="11">Head</tissue>
    </source>
</reference>
<keyword evidence="2" id="KW-0645">Protease</keyword>
<dbReference type="Gene3D" id="3.10.10.10">
    <property type="entry name" value="HIV Type 1 Reverse Transcriptase, subunit A, domain 1"/>
    <property type="match status" value="1"/>
</dbReference>
<gene>
    <name evidence="11" type="ORF">KUF71_007747</name>
</gene>
<keyword evidence="6" id="KW-0064">Aspartyl protease</keyword>
<evidence type="ECO:0000256" key="6">
    <source>
        <dbReference type="ARBA" id="ARBA00022750"/>
    </source>
</evidence>
<dbReference type="PROSITE" id="PS50878">
    <property type="entry name" value="RT_POL"/>
    <property type="match status" value="1"/>
</dbReference>
<evidence type="ECO:0000256" key="5">
    <source>
        <dbReference type="ARBA" id="ARBA00022722"/>
    </source>
</evidence>
<dbReference type="PANTHER" id="PTHR33064:SF37">
    <property type="entry name" value="RIBONUCLEASE H"/>
    <property type="match status" value="1"/>
</dbReference>
<keyword evidence="9" id="KW-0695">RNA-directed DNA polymerase</keyword>
<dbReference type="Pfam" id="PF00078">
    <property type="entry name" value="RVT_1"/>
    <property type="match status" value="1"/>
</dbReference>
<evidence type="ECO:0000256" key="1">
    <source>
        <dbReference type="ARBA" id="ARBA00012493"/>
    </source>
</evidence>
<dbReference type="SUPFAM" id="SSF50630">
    <property type="entry name" value="Acid proteases"/>
    <property type="match status" value="1"/>
</dbReference>
<dbReference type="NCBIfam" id="TIGR02464">
    <property type="entry name" value="ribofla_fusion"/>
    <property type="match status" value="1"/>
</dbReference>
<dbReference type="CDD" id="cd01647">
    <property type="entry name" value="RT_LTR"/>
    <property type="match status" value="1"/>
</dbReference>
<evidence type="ECO:0000313" key="12">
    <source>
        <dbReference type="Proteomes" id="UP001219518"/>
    </source>
</evidence>
<dbReference type="CDD" id="cd15457">
    <property type="entry name" value="NADAR"/>
    <property type="match status" value="1"/>
</dbReference>
<evidence type="ECO:0000256" key="9">
    <source>
        <dbReference type="ARBA" id="ARBA00022918"/>
    </source>
</evidence>
<comment type="caution">
    <text evidence="11">The sequence shown here is derived from an EMBL/GenBank/DDBJ whole genome shotgun (WGS) entry which is preliminary data.</text>
</comment>
<keyword evidence="8" id="KW-0378">Hydrolase</keyword>
<name>A0AAE1LFQ6_9NEOP</name>
<dbReference type="EC" id="2.7.7.49" evidence="1"/>
<dbReference type="Gene3D" id="1.10.357.40">
    <property type="entry name" value="YbiA-like"/>
    <property type="match status" value="1"/>
</dbReference>
<dbReference type="EMBL" id="JAHWGI010000943">
    <property type="protein sequence ID" value="KAK3918486.1"/>
    <property type="molecule type" value="Genomic_DNA"/>
</dbReference>
<keyword evidence="12" id="KW-1185">Reference proteome</keyword>
<dbReference type="InterPro" id="IPR043128">
    <property type="entry name" value="Rev_trsase/Diguanyl_cyclase"/>
</dbReference>
<protein>
    <recommendedName>
        <fullName evidence="1">RNA-directed DNA polymerase</fullName>
        <ecNumber evidence="1">2.7.7.49</ecNumber>
    </recommendedName>
</protein>
<dbReference type="GO" id="GO:0003964">
    <property type="term" value="F:RNA-directed DNA polymerase activity"/>
    <property type="evidence" value="ECO:0007669"/>
    <property type="project" value="UniProtKB-KW"/>
</dbReference>
<dbReference type="Gene3D" id="2.40.70.10">
    <property type="entry name" value="Acid Proteases"/>
    <property type="match status" value="1"/>
</dbReference>
<dbReference type="GO" id="GO:0004519">
    <property type="term" value="F:endonuclease activity"/>
    <property type="evidence" value="ECO:0007669"/>
    <property type="project" value="UniProtKB-KW"/>
</dbReference>
<dbReference type="Pfam" id="PF17917">
    <property type="entry name" value="RT_RNaseH"/>
    <property type="match status" value="1"/>
</dbReference>
<evidence type="ECO:0000313" key="11">
    <source>
        <dbReference type="EMBL" id="KAK3918486.1"/>
    </source>
</evidence>
<accession>A0AAE1LFQ6</accession>
<dbReference type="InterPro" id="IPR041373">
    <property type="entry name" value="RT_RNaseH"/>
</dbReference>
<dbReference type="InterPro" id="IPR012816">
    <property type="entry name" value="NADAR"/>
</dbReference>
<dbReference type="Gene3D" id="3.30.70.270">
    <property type="match status" value="2"/>
</dbReference>
<dbReference type="InterPro" id="IPR051320">
    <property type="entry name" value="Viral_Replic_Matur_Polypro"/>
</dbReference>
<keyword evidence="3" id="KW-0808">Transferase</keyword>
<proteinExistence type="predicted"/>
<sequence length="1296" mass="145806">MATAVQMQAAADLLGLLIRIKSAKEEWIFESRKHDPNLTIVMNFKGPLNSGHFDALVPKSIFEVLMKENMKTNVDDKLSEEVFTVGSVGSDPPVDMKHPVAVRCFNPSSGSQGPQPVSLDTVLEVKKAPSPCEDLLSSTSLKKSPQPDFKKIITITNCNQSFPIKVKINGRKLVGMINEDIEYSLLAPVSWLIDETLEPVNANVCIGNVQKEVKGVFTPQIHVSKDVFANLSIIVSDLPEGIDLILGKNFVDKFHCQHVSKDDVYVFHFNGHTVTKAKPQATAFKGWSVLTVLKEPVGKLFKVNVRVDGLDLLAALDLGAVRTIINSKFCADRQSLRPAKIFLKTAGDTLLKADGIYKPSVKLGDITVTHPVVSAHLPSNIDLLIGNDFLEKYKANISWETELAHFKINGTNVCLKRVPGVHETTSNANGSVHAIQAEQPPLAISVFSTRKVIVHPGDYNMVMGRTNIEVLPAIVSPVLIENNPSVTSMECLMLENISVPVFNCTNSEICIPSGTKIGYVEPENKMIDINLITETNLAEIKYALQNNLLRLDEISSPDLSCFVVIKMDDFSIPDLDNADITVEQKVQVRNLCLDYHDVFSETMKPHATIPNVLGHLERKNESTIFRRQWPLSCKQKAIARKEIDKFIDLGIVEEGPSIVNLPFFVIEKRDSTPDNPRGPLLYDSRLLNKALVKPNYKSYTIQEILSYCSNKSLLCSMDVVNYFFTIEMSEESKLLLGFTFENRALRWARLPQGCSHSPQIAQIAMSTVLRNLPAIFYVDDVVIGGESFEDLFNLFAATLHRMRINNLCLNPKKAILFQKTIPVLGLIITAGESVRPNPDRFKPLIALKNPKNCAELKSVICFFSYHRRYIKNFGIKMQRYNDMANEKIPFTWTQEDEREIESMYQYLLSTATLSLFDETLPTKLWVDASKSALGAMLTQKRDGRYKPIGYFSAPILGNKLAWSSYHKECFGLYEGVKYFENELRLVSHFTVVSDCTSLKYLLSMQSPKAPFDRFISFLSQFSFDFEFVSSENNKVPDALSRLPPPGHNSKHVVIPIELITKIDNLAKRDEEFKVRLPADRPRVQERPEVLDDSCSPVDQVTDVMSTPVGSHFDSLPITSFTGNFRFLSNFYPCSVFYDGRSWPSVEHAFQAAKTDSLEEKDWIHGAPTPAEAKRIGKLVTIKENWDDVKVQVMLKCLTSKFAEGTKERDLLAKTKNAELVENNYYHDDFWGNCLCQLHKWRMGENVLGQTLMLVRSFINPCHTSRSTLENDSGLAMFLSRQTVRRYALRESPTAIH</sequence>
<evidence type="ECO:0000256" key="8">
    <source>
        <dbReference type="ARBA" id="ARBA00022801"/>
    </source>
</evidence>
<evidence type="ECO:0000256" key="3">
    <source>
        <dbReference type="ARBA" id="ARBA00022679"/>
    </source>
</evidence>
<dbReference type="GO" id="GO:0006508">
    <property type="term" value="P:proteolysis"/>
    <property type="evidence" value="ECO:0007669"/>
    <property type="project" value="UniProtKB-KW"/>
</dbReference>
<dbReference type="InterPro" id="IPR000477">
    <property type="entry name" value="RT_dom"/>
</dbReference>
<dbReference type="Pfam" id="PF08719">
    <property type="entry name" value="NADAR"/>
    <property type="match status" value="1"/>
</dbReference>
<evidence type="ECO:0000256" key="4">
    <source>
        <dbReference type="ARBA" id="ARBA00022695"/>
    </source>
</evidence>
<evidence type="ECO:0000256" key="2">
    <source>
        <dbReference type="ARBA" id="ARBA00022670"/>
    </source>
</evidence>
<evidence type="ECO:0000256" key="7">
    <source>
        <dbReference type="ARBA" id="ARBA00022759"/>
    </source>
</evidence>
<organism evidence="11 12">
    <name type="scientific">Frankliniella fusca</name>
    <dbReference type="NCBI Taxonomy" id="407009"/>
    <lineage>
        <taxon>Eukaryota</taxon>
        <taxon>Metazoa</taxon>
        <taxon>Ecdysozoa</taxon>
        <taxon>Arthropoda</taxon>
        <taxon>Hexapoda</taxon>
        <taxon>Insecta</taxon>
        <taxon>Pterygota</taxon>
        <taxon>Neoptera</taxon>
        <taxon>Paraneoptera</taxon>
        <taxon>Thysanoptera</taxon>
        <taxon>Terebrantia</taxon>
        <taxon>Thripoidea</taxon>
        <taxon>Thripidae</taxon>
        <taxon>Frankliniella</taxon>
    </lineage>
</organism>
<keyword evidence="4" id="KW-0548">Nucleotidyltransferase</keyword>
<keyword evidence="7" id="KW-0255">Endonuclease</keyword>
<keyword evidence="5" id="KW-0540">Nuclease</keyword>
<dbReference type="CDD" id="cd09274">
    <property type="entry name" value="RNase_HI_RT_Ty3"/>
    <property type="match status" value="1"/>
</dbReference>
<dbReference type="InterPro" id="IPR021109">
    <property type="entry name" value="Peptidase_aspartic_dom_sf"/>
</dbReference>
<dbReference type="SUPFAM" id="SSF143990">
    <property type="entry name" value="YbiA-like"/>
    <property type="match status" value="1"/>
</dbReference>
<feature type="domain" description="Reverse transcriptase" evidence="10">
    <location>
        <begin position="647"/>
        <end position="828"/>
    </location>
</feature>
<dbReference type="SUPFAM" id="SSF56672">
    <property type="entry name" value="DNA/RNA polymerases"/>
    <property type="match status" value="1"/>
</dbReference>
<dbReference type="GO" id="GO:0004190">
    <property type="term" value="F:aspartic-type endopeptidase activity"/>
    <property type="evidence" value="ECO:0007669"/>
    <property type="project" value="UniProtKB-KW"/>
</dbReference>
<dbReference type="InterPro" id="IPR037238">
    <property type="entry name" value="YbiA-like_sf"/>
</dbReference>
<dbReference type="PANTHER" id="PTHR33064">
    <property type="entry name" value="POL PROTEIN"/>
    <property type="match status" value="1"/>
</dbReference>